<dbReference type="EMBL" id="JAUKTV010000005">
    <property type="protein sequence ID" value="KAK0737150.1"/>
    <property type="molecule type" value="Genomic_DNA"/>
</dbReference>
<comment type="caution">
    <text evidence="2">The sequence shown here is derived from an EMBL/GenBank/DDBJ whole genome shotgun (WGS) entry which is preliminary data.</text>
</comment>
<keyword evidence="3" id="KW-1185">Reference proteome</keyword>
<evidence type="ECO:0000256" key="1">
    <source>
        <dbReference type="SAM" id="Phobius"/>
    </source>
</evidence>
<gene>
    <name evidence="2" type="ORF">B0T21DRAFT_287020</name>
</gene>
<accession>A0AA40EEQ3</accession>
<evidence type="ECO:0000313" key="2">
    <source>
        <dbReference type="EMBL" id="KAK0737150.1"/>
    </source>
</evidence>
<keyword evidence="1" id="KW-0812">Transmembrane</keyword>
<reference evidence="2" key="1">
    <citation type="submission" date="2023-06" db="EMBL/GenBank/DDBJ databases">
        <title>Genome-scale phylogeny and comparative genomics of the fungal order Sordariales.</title>
        <authorList>
            <consortium name="Lawrence Berkeley National Laboratory"/>
            <person name="Hensen N."/>
            <person name="Bonometti L."/>
            <person name="Westerberg I."/>
            <person name="Brannstrom I.O."/>
            <person name="Guillou S."/>
            <person name="Cros-Aarteil S."/>
            <person name="Calhoun S."/>
            <person name="Haridas S."/>
            <person name="Kuo A."/>
            <person name="Mondo S."/>
            <person name="Pangilinan J."/>
            <person name="Riley R."/>
            <person name="Labutti K."/>
            <person name="Andreopoulos B."/>
            <person name="Lipzen A."/>
            <person name="Chen C."/>
            <person name="Yanf M."/>
            <person name="Daum C."/>
            <person name="Ng V."/>
            <person name="Clum A."/>
            <person name="Steindorff A."/>
            <person name="Ohm R."/>
            <person name="Martin F."/>
            <person name="Silar P."/>
            <person name="Natvig D."/>
            <person name="Lalanne C."/>
            <person name="Gautier V."/>
            <person name="Ament-Velasquez S.L."/>
            <person name="Kruys A."/>
            <person name="Hutchinson M.I."/>
            <person name="Powell A.J."/>
            <person name="Barry K."/>
            <person name="Miller A.N."/>
            <person name="Grigoriev I.V."/>
            <person name="Debuchy R."/>
            <person name="Gladieux P."/>
            <person name="Thoren M.H."/>
            <person name="Johannesson H."/>
        </authorList>
    </citation>
    <scope>NUCLEOTIDE SEQUENCE</scope>
    <source>
        <strain evidence="2">CBS 540.89</strain>
    </source>
</reference>
<feature type="transmembrane region" description="Helical" evidence="1">
    <location>
        <begin position="26"/>
        <end position="46"/>
    </location>
</feature>
<evidence type="ECO:0000313" key="3">
    <source>
        <dbReference type="Proteomes" id="UP001172159"/>
    </source>
</evidence>
<keyword evidence="1" id="KW-0472">Membrane</keyword>
<dbReference type="AlphaFoldDB" id="A0AA40EEQ3"/>
<keyword evidence="1" id="KW-1133">Transmembrane helix</keyword>
<protein>
    <submittedName>
        <fullName evidence="2">Uncharacterized protein</fullName>
    </submittedName>
</protein>
<name>A0AA40EEQ3_9PEZI</name>
<proteinExistence type="predicted"/>
<sequence>MAEPVWVRHGPIRLRYIDNDFLERELVALFAGIQFFVAIEMGVYWVTLPHPEILTAEQIQYIQDRQPHYARRSWRPRS</sequence>
<organism evidence="2 3">
    <name type="scientific">Apiosordaria backusii</name>
    <dbReference type="NCBI Taxonomy" id="314023"/>
    <lineage>
        <taxon>Eukaryota</taxon>
        <taxon>Fungi</taxon>
        <taxon>Dikarya</taxon>
        <taxon>Ascomycota</taxon>
        <taxon>Pezizomycotina</taxon>
        <taxon>Sordariomycetes</taxon>
        <taxon>Sordariomycetidae</taxon>
        <taxon>Sordariales</taxon>
        <taxon>Lasiosphaeriaceae</taxon>
        <taxon>Apiosordaria</taxon>
    </lineage>
</organism>
<dbReference type="Proteomes" id="UP001172159">
    <property type="component" value="Unassembled WGS sequence"/>
</dbReference>